<reference evidence="4" key="5">
    <citation type="submission" date="2018-04" db="UniProtKB">
        <authorList>
            <consortium name="EnsemblFungi"/>
        </authorList>
    </citation>
    <scope>IDENTIFICATION</scope>
    <source>
        <strain evidence="4">R3-111a-1</strain>
    </source>
</reference>
<feature type="transmembrane region" description="Helical" evidence="2">
    <location>
        <begin position="218"/>
        <end position="239"/>
    </location>
</feature>
<reference evidence="3" key="2">
    <citation type="submission" date="2010-07" db="EMBL/GenBank/DDBJ databases">
        <authorList>
            <consortium name="The Broad Institute Genome Sequencing Platform"/>
            <consortium name="Broad Institute Genome Sequencing Center for Infectious Disease"/>
            <person name="Ma L.-J."/>
            <person name="Dead R."/>
            <person name="Young S."/>
            <person name="Zeng Q."/>
            <person name="Koehrsen M."/>
            <person name="Alvarado L."/>
            <person name="Berlin A."/>
            <person name="Chapman S.B."/>
            <person name="Chen Z."/>
            <person name="Freedman E."/>
            <person name="Gellesch M."/>
            <person name="Goldberg J."/>
            <person name="Griggs A."/>
            <person name="Gujja S."/>
            <person name="Heilman E.R."/>
            <person name="Heiman D."/>
            <person name="Hepburn T."/>
            <person name="Howarth C."/>
            <person name="Jen D."/>
            <person name="Larson L."/>
            <person name="Mehta T."/>
            <person name="Neiman D."/>
            <person name="Pearson M."/>
            <person name="Roberts A."/>
            <person name="Saif S."/>
            <person name="Shea T."/>
            <person name="Shenoy N."/>
            <person name="Sisk P."/>
            <person name="Stolte C."/>
            <person name="Sykes S."/>
            <person name="Walk T."/>
            <person name="White J."/>
            <person name="Yandava C."/>
            <person name="Haas B."/>
            <person name="Nusbaum C."/>
            <person name="Birren B."/>
        </authorList>
    </citation>
    <scope>NUCLEOTIDE SEQUENCE</scope>
    <source>
        <strain evidence="3">R3-111a-1</strain>
    </source>
</reference>
<dbReference type="OrthoDB" id="2126185at2759"/>
<dbReference type="EMBL" id="GL385399">
    <property type="protein sequence ID" value="EJT73203.1"/>
    <property type="molecule type" value="Genomic_DNA"/>
</dbReference>
<feature type="transmembrane region" description="Helical" evidence="2">
    <location>
        <begin position="12"/>
        <end position="37"/>
    </location>
</feature>
<reference evidence="4" key="4">
    <citation type="journal article" date="2015" name="G3 (Bethesda)">
        <title>Genome sequences of three phytopathogenic species of the Magnaporthaceae family of fungi.</title>
        <authorList>
            <person name="Okagaki L.H."/>
            <person name="Nunes C.C."/>
            <person name="Sailsbery J."/>
            <person name="Clay B."/>
            <person name="Brown D."/>
            <person name="John T."/>
            <person name="Oh Y."/>
            <person name="Young N."/>
            <person name="Fitzgerald M."/>
            <person name="Haas B.J."/>
            <person name="Zeng Q."/>
            <person name="Young S."/>
            <person name="Adiconis X."/>
            <person name="Fan L."/>
            <person name="Levin J.Z."/>
            <person name="Mitchell T.K."/>
            <person name="Okubara P.A."/>
            <person name="Farman M.L."/>
            <person name="Kohn L.M."/>
            <person name="Birren B."/>
            <person name="Ma L.-J."/>
            <person name="Dean R.A."/>
        </authorList>
    </citation>
    <scope>NUCLEOTIDE SEQUENCE</scope>
    <source>
        <strain evidence="4">R3-111a-1</strain>
    </source>
</reference>
<reference evidence="5" key="1">
    <citation type="submission" date="2010-07" db="EMBL/GenBank/DDBJ databases">
        <title>The genome sequence of Gaeumannomyces graminis var. tritici strain R3-111a-1.</title>
        <authorList>
            <consortium name="The Broad Institute Genome Sequencing Platform"/>
            <person name="Ma L.-J."/>
            <person name="Dead R."/>
            <person name="Young S."/>
            <person name="Zeng Q."/>
            <person name="Koehrsen M."/>
            <person name="Alvarado L."/>
            <person name="Berlin A."/>
            <person name="Chapman S.B."/>
            <person name="Chen Z."/>
            <person name="Freedman E."/>
            <person name="Gellesch M."/>
            <person name="Goldberg J."/>
            <person name="Griggs A."/>
            <person name="Gujja S."/>
            <person name="Heilman E.R."/>
            <person name="Heiman D."/>
            <person name="Hepburn T."/>
            <person name="Howarth C."/>
            <person name="Jen D."/>
            <person name="Larson L."/>
            <person name="Mehta T."/>
            <person name="Neiman D."/>
            <person name="Pearson M."/>
            <person name="Roberts A."/>
            <person name="Saif S."/>
            <person name="Shea T."/>
            <person name="Shenoy N."/>
            <person name="Sisk P."/>
            <person name="Stolte C."/>
            <person name="Sykes S."/>
            <person name="Walk T."/>
            <person name="White J."/>
            <person name="Yandava C."/>
            <person name="Haas B."/>
            <person name="Nusbaum C."/>
            <person name="Birren B."/>
        </authorList>
    </citation>
    <scope>NUCLEOTIDE SEQUENCE [LARGE SCALE GENOMIC DNA]</scope>
    <source>
        <strain evidence="5">R3-111a-1</strain>
    </source>
</reference>
<dbReference type="AlphaFoldDB" id="J3P967"/>
<organism evidence="3">
    <name type="scientific">Gaeumannomyces tritici (strain R3-111a-1)</name>
    <name type="common">Wheat and barley take-all root rot fungus</name>
    <name type="synonym">Gaeumannomyces graminis var. tritici</name>
    <dbReference type="NCBI Taxonomy" id="644352"/>
    <lineage>
        <taxon>Eukaryota</taxon>
        <taxon>Fungi</taxon>
        <taxon>Dikarya</taxon>
        <taxon>Ascomycota</taxon>
        <taxon>Pezizomycotina</taxon>
        <taxon>Sordariomycetes</taxon>
        <taxon>Sordariomycetidae</taxon>
        <taxon>Magnaporthales</taxon>
        <taxon>Magnaporthaceae</taxon>
        <taxon>Gaeumannomyces</taxon>
    </lineage>
</organism>
<sequence length="504" mass="54189">MAPVAVDHEPRYLPVAVVATHGIAVMALTAVVCRGLYCSYWDLTPSQGARARQASRARLVPVFAALAALSLVVATKSAADYAALSYRVWADERGFESDGRFPYLSGNVTRWLSDTPIYRDAREIVSEKARRLFWGRQLDLGMTTWTLLLSIEGRRRRIPYTWAYFCLAQMASLSFAQNLFYVALLLTPTPLPLGSGAEGRGRLAQVLGRVFPSKPSNWFPSPVASTSVLYLGCAVMALLPETSGSIVLRITSLALLAIPTVAPLSWGAVYSPPHGAHDTHTKTFRTFSLATFVMYALGAGYALAYNAPDSHYHRHSIRMPLDTARRSEWERASTAVAKVLGSTADHPVVAAAGRDVLLSALALGLWAAVRAMDSRQIISAAWPLAAAPGLGAKSMADDVAETAHSVVAKVADDDDDKAEEPPTPAPRRRGRPRKIKQEDRAPEEANGDSAYKPSAEEVATAAEGDLLPEEDVDWEAAALTWVINIVGGLGCGSAGVFGGECVSR</sequence>
<evidence type="ECO:0000313" key="3">
    <source>
        <dbReference type="EMBL" id="EJT73203.1"/>
    </source>
</evidence>
<dbReference type="RefSeq" id="XP_009226177.1">
    <property type="nucleotide sequence ID" value="XM_009227913.1"/>
</dbReference>
<dbReference type="GeneID" id="20350510"/>
<feature type="transmembrane region" description="Helical" evidence="2">
    <location>
        <begin position="286"/>
        <end position="305"/>
    </location>
</feature>
<feature type="transmembrane region" description="Helical" evidence="2">
    <location>
        <begin position="163"/>
        <end position="186"/>
    </location>
</feature>
<keyword evidence="2" id="KW-0472">Membrane</keyword>
<evidence type="ECO:0000256" key="2">
    <source>
        <dbReference type="SAM" id="Phobius"/>
    </source>
</evidence>
<dbReference type="EnsemblFungi" id="EJT73203">
    <property type="protein sequence ID" value="EJT73203"/>
    <property type="gene ID" value="GGTG_10052"/>
</dbReference>
<feature type="region of interest" description="Disordered" evidence="1">
    <location>
        <begin position="408"/>
        <end position="459"/>
    </location>
</feature>
<keyword evidence="5" id="KW-1185">Reference proteome</keyword>
<keyword evidence="2" id="KW-1133">Transmembrane helix</keyword>
<evidence type="ECO:0000256" key="1">
    <source>
        <dbReference type="SAM" id="MobiDB-lite"/>
    </source>
</evidence>
<name>J3P967_GAET3</name>
<protein>
    <submittedName>
        <fullName evidence="3 4">Uncharacterized protein</fullName>
    </submittedName>
</protein>
<dbReference type="HOGENOM" id="CLU_037033_0_0_1"/>
<evidence type="ECO:0000313" key="5">
    <source>
        <dbReference type="Proteomes" id="UP000006039"/>
    </source>
</evidence>
<keyword evidence="2" id="KW-0812">Transmembrane</keyword>
<reference evidence="3" key="3">
    <citation type="submission" date="2010-09" db="EMBL/GenBank/DDBJ databases">
        <title>Annotation of Gaeumannomyces graminis var. tritici R3-111a-1.</title>
        <authorList>
            <consortium name="The Broad Institute Genome Sequencing Platform"/>
            <person name="Ma L.-J."/>
            <person name="Dead R."/>
            <person name="Young S.K."/>
            <person name="Zeng Q."/>
            <person name="Gargeya S."/>
            <person name="Fitzgerald M."/>
            <person name="Haas B."/>
            <person name="Abouelleil A."/>
            <person name="Alvarado L."/>
            <person name="Arachchi H.M."/>
            <person name="Berlin A."/>
            <person name="Brown A."/>
            <person name="Chapman S.B."/>
            <person name="Chen Z."/>
            <person name="Dunbar C."/>
            <person name="Freedman E."/>
            <person name="Gearin G."/>
            <person name="Gellesch M."/>
            <person name="Goldberg J."/>
            <person name="Griggs A."/>
            <person name="Gujja S."/>
            <person name="Heiman D."/>
            <person name="Howarth C."/>
            <person name="Larson L."/>
            <person name="Lui A."/>
            <person name="MacDonald P.J.P."/>
            <person name="Mehta T."/>
            <person name="Montmayeur A."/>
            <person name="Murphy C."/>
            <person name="Neiman D."/>
            <person name="Pearson M."/>
            <person name="Priest M."/>
            <person name="Roberts A."/>
            <person name="Saif S."/>
            <person name="Shea T."/>
            <person name="Shenoy N."/>
            <person name="Sisk P."/>
            <person name="Stolte C."/>
            <person name="Sykes S."/>
            <person name="Yandava C."/>
            <person name="Wortman J."/>
            <person name="Nusbaum C."/>
            <person name="Birren B."/>
        </authorList>
    </citation>
    <scope>NUCLEOTIDE SEQUENCE</scope>
    <source>
        <strain evidence="3">R3-111a-1</strain>
    </source>
</reference>
<proteinExistence type="predicted"/>
<dbReference type="Proteomes" id="UP000006039">
    <property type="component" value="Unassembled WGS sequence"/>
</dbReference>
<evidence type="ECO:0000313" key="4">
    <source>
        <dbReference type="EnsemblFungi" id="EJT73203"/>
    </source>
</evidence>
<gene>
    <name evidence="4" type="primary">20350510</name>
    <name evidence="3" type="ORF">GGTG_10052</name>
</gene>
<dbReference type="eggNOG" id="ENOG502SQ20">
    <property type="taxonomic scope" value="Eukaryota"/>
</dbReference>
<accession>J3P967</accession>
<dbReference type="VEuPathDB" id="FungiDB:GGTG_10052"/>
<feature type="transmembrane region" description="Helical" evidence="2">
    <location>
        <begin position="246"/>
        <end position="266"/>
    </location>
</feature>